<dbReference type="Gene3D" id="3.30.420.10">
    <property type="entry name" value="Ribonuclease H-like superfamily/Ribonuclease H"/>
    <property type="match status" value="1"/>
</dbReference>
<evidence type="ECO:0000313" key="3">
    <source>
        <dbReference type="Proteomes" id="UP000238392"/>
    </source>
</evidence>
<organism evidence="2 3">
    <name type="scientific">Donghicola tyrosinivorans</name>
    <dbReference type="NCBI Taxonomy" id="1652492"/>
    <lineage>
        <taxon>Bacteria</taxon>
        <taxon>Pseudomonadati</taxon>
        <taxon>Pseudomonadota</taxon>
        <taxon>Alphaproteobacteria</taxon>
        <taxon>Rhodobacterales</taxon>
        <taxon>Roseobacteraceae</taxon>
        <taxon>Donghicola</taxon>
    </lineage>
</organism>
<proteinExistence type="predicted"/>
<gene>
    <name evidence="2" type="ORF">CLV74_1418</name>
</gene>
<dbReference type="PROSITE" id="PS50994">
    <property type="entry name" value="INTEGRASE"/>
    <property type="match status" value="1"/>
</dbReference>
<dbReference type="InterPro" id="IPR036397">
    <property type="entry name" value="RNaseH_sf"/>
</dbReference>
<accession>A0A2T0W7K8</accession>
<feature type="domain" description="Integrase catalytic" evidence="1">
    <location>
        <begin position="11"/>
        <end position="171"/>
    </location>
</feature>
<keyword evidence="3" id="KW-1185">Reference proteome</keyword>
<dbReference type="AlphaFoldDB" id="A0A2T0W7K8"/>
<dbReference type="InterPro" id="IPR001584">
    <property type="entry name" value="Integrase_cat-core"/>
</dbReference>
<reference evidence="2 3" key="1">
    <citation type="submission" date="2018-03" db="EMBL/GenBank/DDBJ databases">
        <title>Genomic Encyclopedia of Archaeal and Bacterial Type Strains, Phase II (KMG-II): from individual species to whole genera.</title>
        <authorList>
            <person name="Goeker M."/>
        </authorList>
    </citation>
    <scope>NUCLEOTIDE SEQUENCE [LARGE SCALE GENOMIC DNA]</scope>
    <source>
        <strain evidence="2 3">DSM 100212</strain>
    </source>
</reference>
<comment type="caution">
    <text evidence="2">The sequence shown here is derived from an EMBL/GenBank/DDBJ whole genome shotgun (WGS) entry which is preliminary data.</text>
</comment>
<name>A0A2T0W7K8_9RHOB</name>
<sequence length="171" mass="19756">GRLWLNDGSCIRLRPECRNHVWSYDFVHCRTDDGKAFRTLNILDEFSRECLAIKVDRRLNSGSVIDALTDLFILRGPPAFIRSDNGPEFVAQAVRDWIKAVGAKTAYIAPGSPWENGYCESFNARMRDELLNGEVFYTLKEAKIIIENWRNHYNSASLRPSFYVVEENRFC</sequence>
<protein>
    <submittedName>
        <fullName evidence="2">Integrase-like protein</fullName>
    </submittedName>
</protein>
<feature type="non-terminal residue" evidence="2">
    <location>
        <position position="1"/>
    </location>
</feature>
<evidence type="ECO:0000259" key="1">
    <source>
        <dbReference type="PROSITE" id="PS50994"/>
    </source>
</evidence>
<dbReference type="GO" id="GO:0003676">
    <property type="term" value="F:nucleic acid binding"/>
    <property type="evidence" value="ECO:0007669"/>
    <property type="project" value="InterPro"/>
</dbReference>
<dbReference type="SUPFAM" id="SSF53098">
    <property type="entry name" value="Ribonuclease H-like"/>
    <property type="match status" value="1"/>
</dbReference>
<dbReference type="Proteomes" id="UP000238392">
    <property type="component" value="Unassembled WGS sequence"/>
</dbReference>
<dbReference type="PANTHER" id="PTHR47515">
    <property type="entry name" value="LOW CALCIUM RESPONSE LOCUS PROTEIN T"/>
    <property type="match status" value="1"/>
</dbReference>
<dbReference type="GO" id="GO:0015074">
    <property type="term" value="P:DNA integration"/>
    <property type="evidence" value="ECO:0007669"/>
    <property type="project" value="InterPro"/>
</dbReference>
<dbReference type="InterPro" id="IPR012337">
    <property type="entry name" value="RNaseH-like_sf"/>
</dbReference>
<dbReference type="PANTHER" id="PTHR47515:SF1">
    <property type="entry name" value="BLR2054 PROTEIN"/>
    <property type="match status" value="1"/>
</dbReference>
<dbReference type="EMBL" id="PVTQ01000041">
    <property type="protein sequence ID" value="PRY82659.1"/>
    <property type="molecule type" value="Genomic_DNA"/>
</dbReference>
<dbReference type="OrthoDB" id="9813285at2"/>
<dbReference type="Pfam" id="PF00665">
    <property type="entry name" value="rve"/>
    <property type="match status" value="1"/>
</dbReference>
<evidence type="ECO:0000313" key="2">
    <source>
        <dbReference type="EMBL" id="PRY82659.1"/>
    </source>
</evidence>